<dbReference type="GO" id="GO:0004817">
    <property type="term" value="F:cysteine-tRNA ligase activity"/>
    <property type="evidence" value="ECO:0007669"/>
    <property type="project" value="UniProtKB-UniRule"/>
</dbReference>
<comment type="caution">
    <text evidence="15">The sequence shown here is derived from an EMBL/GenBank/DDBJ whole genome shotgun (WGS) entry which is preliminary data.</text>
</comment>
<dbReference type="InterPro" id="IPR024909">
    <property type="entry name" value="Cys-tRNA/MSH_ligase"/>
</dbReference>
<sequence length="466" mass="53716">MNLKVYNTQTKIKEKLNVDGNKKVTMYVCGPTVYNYIHIGNARAFTFFDVVRRYLEHTGFQVTYVQNFTDVDDRLIEESKQTGEAVPVIAEKYIEAYFADMDGMGVKRADIHPRATEHITEMIEAIQVLIEKGYAYEKNGDIYFRTNAKEDYGKLTHQSRTDLKTGVRIEVNEEKEDPTDFALWKNAKPGEISWKSPWGEGRPGWHIECSVMARKYLGDTIDIHAGGIDLCFPHHENEIAQSEAWTDQPFVRYWMHNEYINMGAEKMSKSLGNVKRVVDLRKHYSQAALRYFILSVHYRNPISFTEEVMNQAEESVARMQTAANNLIHRIAFAQSGQMDQALEQELAGFTNRFTEAMNDDFNTANAISVIFDVIKLSNEWVANSVVTRESLGAIQEWLKKHGEDVLGLVHFTTEQHLDSEIEARIAERESARRIRDFKRADEIRDHLQAMGIVLEDTAQGVRWKRK</sequence>
<dbReference type="InterPro" id="IPR015803">
    <property type="entry name" value="Cys-tRNA-ligase"/>
</dbReference>
<dbReference type="Gene3D" id="3.40.50.620">
    <property type="entry name" value="HUPs"/>
    <property type="match status" value="1"/>
</dbReference>
<dbReference type="EMBL" id="JACXAH010000010">
    <property type="protein sequence ID" value="MBD1372388.1"/>
    <property type="molecule type" value="Genomic_DNA"/>
</dbReference>
<feature type="binding site" evidence="13">
    <location>
        <position position="234"/>
    </location>
    <ligand>
        <name>Zn(2+)</name>
        <dbReference type="ChEBI" id="CHEBI:29105"/>
    </ligand>
</feature>
<evidence type="ECO:0000256" key="1">
    <source>
        <dbReference type="ARBA" id="ARBA00004496"/>
    </source>
</evidence>
<evidence type="ECO:0000313" key="16">
    <source>
        <dbReference type="Proteomes" id="UP000661691"/>
    </source>
</evidence>
<dbReference type="GO" id="GO:0006423">
    <property type="term" value="P:cysteinyl-tRNA aminoacylation"/>
    <property type="evidence" value="ECO:0007669"/>
    <property type="project" value="UniProtKB-UniRule"/>
</dbReference>
<comment type="catalytic activity">
    <reaction evidence="12 13">
        <text>tRNA(Cys) + L-cysteine + ATP = L-cysteinyl-tRNA(Cys) + AMP + diphosphate</text>
        <dbReference type="Rhea" id="RHEA:17773"/>
        <dbReference type="Rhea" id="RHEA-COMP:9661"/>
        <dbReference type="Rhea" id="RHEA-COMP:9679"/>
        <dbReference type="ChEBI" id="CHEBI:30616"/>
        <dbReference type="ChEBI" id="CHEBI:33019"/>
        <dbReference type="ChEBI" id="CHEBI:35235"/>
        <dbReference type="ChEBI" id="CHEBI:78442"/>
        <dbReference type="ChEBI" id="CHEBI:78517"/>
        <dbReference type="ChEBI" id="CHEBI:456215"/>
        <dbReference type="EC" id="6.1.1.16"/>
    </reaction>
</comment>
<dbReference type="Pfam" id="PF23493">
    <property type="entry name" value="CysS_C"/>
    <property type="match status" value="1"/>
</dbReference>
<accession>A0A926RU21</accession>
<dbReference type="FunFam" id="3.40.50.620:FF:000009">
    <property type="entry name" value="Cysteine--tRNA ligase"/>
    <property type="match status" value="1"/>
</dbReference>
<keyword evidence="4 13" id="KW-0963">Cytoplasm</keyword>
<keyword evidence="9 13" id="KW-0067">ATP-binding</keyword>
<dbReference type="NCBIfam" id="TIGR00435">
    <property type="entry name" value="cysS"/>
    <property type="match status" value="1"/>
</dbReference>
<dbReference type="SUPFAM" id="SSF52374">
    <property type="entry name" value="Nucleotidylyl transferase"/>
    <property type="match status" value="1"/>
</dbReference>
<evidence type="ECO:0000256" key="5">
    <source>
        <dbReference type="ARBA" id="ARBA00022598"/>
    </source>
</evidence>
<evidence type="ECO:0000256" key="4">
    <source>
        <dbReference type="ARBA" id="ARBA00022490"/>
    </source>
</evidence>
<proteinExistence type="inferred from homology"/>
<feature type="binding site" evidence="13">
    <location>
        <position position="29"/>
    </location>
    <ligand>
        <name>Zn(2+)</name>
        <dbReference type="ChEBI" id="CHEBI:29105"/>
    </ligand>
</feature>
<evidence type="ECO:0000256" key="11">
    <source>
        <dbReference type="ARBA" id="ARBA00023146"/>
    </source>
</evidence>
<reference evidence="15" key="1">
    <citation type="submission" date="2020-09" db="EMBL/GenBank/DDBJ databases">
        <title>A novel bacterium of genus Hazenella, isolated from South China Sea.</title>
        <authorList>
            <person name="Huang H."/>
            <person name="Mo K."/>
            <person name="Hu Y."/>
        </authorList>
    </citation>
    <scope>NUCLEOTIDE SEQUENCE</scope>
    <source>
        <strain evidence="15">IB182357</strain>
    </source>
</reference>
<keyword evidence="16" id="KW-1185">Reference proteome</keyword>
<dbReference type="GO" id="GO:0008270">
    <property type="term" value="F:zinc ion binding"/>
    <property type="evidence" value="ECO:0007669"/>
    <property type="project" value="UniProtKB-UniRule"/>
</dbReference>
<protein>
    <recommendedName>
        <fullName evidence="13">Cysteine--tRNA ligase</fullName>
        <ecNumber evidence="13">6.1.1.16</ecNumber>
    </recommendedName>
    <alternativeName>
        <fullName evidence="13">Cysteinyl-tRNA synthetase</fullName>
        <shortName evidence="13">CysRS</shortName>
    </alternativeName>
</protein>
<dbReference type="EC" id="6.1.1.16" evidence="13"/>
<evidence type="ECO:0000256" key="10">
    <source>
        <dbReference type="ARBA" id="ARBA00022917"/>
    </source>
</evidence>
<dbReference type="CDD" id="cd00672">
    <property type="entry name" value="CysRS_core"/>
    <property type="match status" value="1"/>
</dbReference>
<feature type="short sequence motif" description="'HIGH' region" evidence="13">
    <location>
        <begin position="31"/>
        <end position="41"/>
    </location>
</feature>
<dbReference type="RefSeq" id="WP_191141944.1">
    <property type="nucleotide sequence ID" value="NZ_JACXAH010000010.1"/>
</dbReference>
<comment type="similarity">
    <text evidence="2 13">Belongs to the class-I aminoacyl-tRNA synthetase family.</text>
</comment>
<comment type="subunit">
    <text evidence="3 13">Monomer.</text>
</comment>
<dbReference type="InterPro" id="IPR056411">
    <property type="entry name" value="CysS_C"/>
</dbReference>
<organism evidence="15 16">
    <name type="scientific">Polycladospora coralii</name>
    <dbReference type="NCBI Taxonomy" id="2771432"/>
    <lineage>
        <taxon>Bacteria</taxon>
        <taxon>Bacillati</taxon>
        <taxon>Bacillota</taxon>
        <taxon>Bacilli</taxon>
        <taxon>Bacillales</taxon>
        <taxon>Thermoactinomycetaceae</taxon>
        <taxon>Polycladospora</taxon>
    </lineage>
</organism>
<feature type="binding site" evidence="13">
    <location>
        <position position="238"/>
    </location>
    <ligand>
        <name>Zn(2+)</name>
        <dbReference type="ChEBI" id="CHEBI:29105"/>
    </ligand>
</feature>
<evidence type="ECO:0000256" key="13">
    <source>
        <dbReference type="HAMAP-Rule" id="MF_00041"/>
    </source>
</evidence>
<evidence type="ECO:0000256" key="7">
    <source>
        <dbReference type="ARBA" id="ARBA00022741"/>
    </source>
</evidence>
<comment type="subcellular location">
    <subcellularLocation>
        <location evidence="1 13">Cytoplasm</location>
    </subcellularLocation>
</comment>
<dbReference type="GO" id="GO:0005829">
    <property type="term" value="C:cytosol"/>
    <property type="evidence" value="ECO:0007669"/>
    <property type="project" value="TreeGrafter"/>
</dbReference>
<evidence type="ECO:0000259" key="14">
    <source>
        <dbReference type="SMART" id="SM00840"/>
    </source>
</evidence>
<dbReference type="PANTHER" id="PTHR10890:SF3">
    <property type="entry name" value="CYSTEINE--TRNA LIGASE, CYTOPLASMIC"/>
    <property type="match status" value="1"/>
</dbReference>
<keyword evidence="8 13" id="KW-0862">Zinc</keyword>
<gene>
    <name evidence="13" type="primary">cysS</name>
    <name evidence="15" type="ORF">IC620_08460</name>
</gene>
<keyword evidence="7 13" id="KW-0547">Nucleotide-binding</keyword>
<dbReference type="SMART" id="SM00840">
    <property type="entry name" value="DALR_2"/>
    <property type="match status" value="1"/>
</dbReference>
<dbReference type="InterPro" id="IPR009080">
    <property type="entry name" value="tRNAsynth_Ia_anticodon-bd"/>
</dbReference>
<dbReference type="SUPFAM" id="SSF47323">
    <property type="entry name" value="Anticodon-binding domain of a subclass of class I aminoacyl-tRNA synthetases"/>
    <property type="match status" value="1"/>
</dbReference>
<evidence type="ECO:0000256" key="12">
    <source>
        <dbReference type="ARBA" id="ARBA00047398"/>
    </source>
</evidence>
<dbReference type="PRINTS" id="PR00983">
    <property type="entry name" value="TRNASYNTHCYS"/>
</dbReference>
<name>A0A926RU21_9BACL</name>
<dbReference type="Gene3D" id="1.20.120.1910">
    <property type="entry name" value="Cysteine-tRNA ligase, C-terminal anti-codon recognition domain"/>
    <property type="match status" value="1"/>
</dbReference>
<keyword evidence="6 13" id="KW-0479">Metal-binding</keyword>
<feature type="domain" description="Cysteinyl-tRNA synthetase class Ia DALR" evidence="14">
    <location>
        <begin position="352"/>
        <end position="417"/>
    </location>
</feature>
<dbReference type="HAMAP" id="MF_00041">
    <property type="entry name" value="Cys_tRNA_synth"/>
    <property type="match status" value="1"/>
</dbReference>
<feature type="binding site" evidence="13">
    <location>
        <position position="269"/>
    </location>
    <ligand>
        <name>ATP</name>
        <dbReference type="ChEBI" id="CHEBI:30616"/>
    </ligand>
</feature>
<dbReference type="PANTHER" id="PTHR10890">
    <property type="entry name" value="CYSTEINYL-TRNA SYNTHETASE"/>
    <property type="match status" value="1"/>
</dbReference>
<dbReference type="AlphaFoldDB" id="A0A926RU21"/>
<keyword evidence="5 13" id="KW-0436">Ligase</keyword>
<evidence type="ECO:0000256" key="6">
    <source>
        <dbReference type="ARBA" id="ARBA00022723"/>
    </source>
</evidence>
<feature type="binding site" evidence="13">
    <location>
        <position position="209"/>
    </location>
    <ligand>
        <name>Zn(2+)</name>
        <dbReference type="ChEBI" id="CHEBI:29105"/>
    </ligand>
</feature>
<evidence type="ECO:0000256" key="9">
    <source>
        <dbReference type="ARBA" id="ARBA00022840"/>
    </source>
</evidence>
<keyword evidence="11 13" id="KW-0030">Aminoacyl-tRNA synthetase</keyword>
<dbReference type="InterPro" id="IPR014729">
    <property type="entry name" value="Rossmann-like_a/b/a_fold"/>
</dbReference>
<evidence type="ECO:0000256" key="8">
    <source>
        <dbReference type="ARBA" id="ARBA00022833"/>
    </source>
</evidence>
<comment type="cofactor">
    <cofactor evidence="13">
        <name>Zn(2+)</name>
        <dbReference type="ChEBI" id="CHEBI:29105"/>
    </cofactor>
    <text evidence="13">Binds 1 zinc ion per subunit.</text>
</comment>
<evidence type="ECO:0000256" key="3">
    <source>
        <dbReference type="ARBA" id="ARBA00011245"/>
    </source>
</evidence>
<keyword evidence="10 13" id="KW-0648">Protein biosynthesis</keyword>
<evidence type="ECO:0000313" key="15">
    <source>
        <dbReference type="EMBL" id="MBD1372388.1"/>
    </source>
</evidence>
<feature type="short sequence motif" description="'KMSKS' region" evidence="13">
    <location>
        <begin position="266"/>
        <end position="270"/>
    </location>
</feature>
<dbReference type="Pfam" id="PF01406">
    <property type="entry name" value="tRNA-synt_1e"/>
    <property type="match status" value="1"/>
</dbReference>
<dbReference type="Proteomes" id="UP000661691">
    <property type="component" value="Unassembled WGS sequence"/>
</dbReference>
<dbReference type="InterPro" id="IPR032678">
    <property type="entry name" value="tRNA-synt_1_cat_dom"/>
</dbReference>
<dbReference type="GO" id="GO:0005524">
    <property type="term" value="F:ATP binding"/>
    <property type="evidence" value="ECO:0007669"/>
    <property type="project" value="UniProtKB-UniRule"/>
</dbReference>
<dbReference type="InterPro" id="IPR015273">
    <property type="entry name" value="Cys-tRNA-synt_Ia_DALR"/>
</dbReference>
<dbReference type="Pfam" id="PF09190">
    <property type="entry name" value="DALR_2"/>
    <property type="match status" value="1"/>
</dbReference>
<evidence type="ECO:0000256" key="2">
    <source>
        <dbReference type="ARBA" id="ARBA00005594"/>
    </source>
</evidence>